<dbReference type="SMART" id="SM00174">
    <property type="entry name" value="RHO"/>
    <property type="match status" value="1"/>
</dbReference>
<evidence type="ECO:0000256" key="8">
    <source>
        <dbReference type="ARBA" id="ARBA00023289"/>
    </source>
</evidence>
<accession>A0A914W4V6</accession>
<dbReference type="PRINTS" id="PR00449">
    <property type="entry name" value="RASTRNSFRMNG"/>
</dbReference>
<evidence type="ECO:0000256" key="9">
    <source>
        <dbReference type="ARBA" id="ARBA00038061"/>
    </source>
</evidence>
<feature type="compositionally biased region" description="Basic and acidic residues" evidence="10">
    <location>
        <begin position="280"/>
        <end position="303"/>
    </location>
</feature>
<keyword evidence="5" id="KW-0342">GTP-binding</keyword>
<dbReference type="SMART" id="SM00173">
    <property type="entry name" value="RAS"/>
    <property type="match status" value="1"/>
</dbReference>
<feature type="region of interest" description="Disordered" evidence="10">
    <location>
        <begin position="170"/>
        <end position="216"/>
    </location>
</feature>
<dbReference type="GO" id="GO:0005525">
    <property type="term" value="F:GTP binding"/>
    <property type="evidence" value="ECO:0007669"/>
    <property type="project" value="UniProtKB-KW"/>
</dbReference>
<keyword evidence="6" id="KW-0472">Membrane</keyword>
<sequence>MCSETRYRLVVLGSARAGKTSLIRQYLYKDFSDKYRETVEDLHCRQFRIDGITLSLDILDTNVNFPDMRRLAIRTAHAFLLVFAVDDVHSFKQMSDLWAEICDRRLDIGTVPVVIAGNKADILQKKIYFETASSWISRLQGKVRYVEASAKTDTNVTDIFRNMLELSGFPNNTDKEASQRDAQERRASTSLRRHHSMRARVAGISNRSKKPSDTPEQIIRKEANFLFRVLSLSPRNRRRLQTCGEQPSNDRMTALRKHSNNLIDQQKRVRLFTWAGDENNQQHDEPANEHEEKTGSERNKRGECGSQLATSQITSLTGGVPERSKHLSLKMRRRRGDADFDESNCKIS</sequence>
<feature type="compositionally biased region" description="Basic residues" evidence="10">
    <location>
        <begin position="326"/>
        <end position="335"/>
    </location>
</feature>
<protein>
    <submittedName>
        <fullName evidence="12">GTP-binding protein Rhes</fullName>
    </submittedName>
</protein>
<evidence type="ECO:0000256" key="7">
    <source>
        <dbReference type="ARBA" id="ARBA00023288"/>
    </source>
</evidence>
<feature type="region of interest" description="Disordered" evidence="10">
    <location>
        <begin position="277"/>
        <end position="348"/>
    </location>
</feature>
<dbReference type="SUPFAM" id="SSF52540">
    <property type="entry name" value="P-loop containing nucleoside triphosphate hydrolases"/>
    <property type="match status" value="1"/>
</dbReference>
<dbReference type="PANTHER" id="PTHR46149">
    <property type="entry name" value="MIP08469P"/>
    <property type="match status" value="1"/>
</dbReference>
<evidence type="ECO:0000256" key="3">
    <source>
        <dbReference type="ARBA" id="ARBA00022481"/>
    </source>
</evidence>
<evidence type="ECO:0000313" key="11">
    <source>
        <dbReference type="Proteomes" id="UP000887566"/>
    </source>
</evidence>
<dbReference type="Gene3D" id="3.40.50.300">
    <property type="entry name" value="P-loop containing nucleotide triphosphate hydrolases"/>
    <property type="match status" value="1"/>
</dbReference>
<keyword evidence="2" id="KW-1003">Cell membrane</keyword>
<keyword evidence="11" id="KW-1185">Reference proteome</keyword>
<dbReference type="WBParaSite" id="PSAMB.scaffold3186size19322.g20655.t1">
    <property type="protein sequence ID" value="PSAMB.scaffold3186size19322.g20655.t1"/>
    <property type="gene ID" value="PSAMB.scaffold3186size19322.g20655"/>
</dbReference>
<dbReference type="NCBIfam" id="TIGR00231">
    <property type="entry name" value="small_GTP"/>
    <property type="match status" value="1"/>
</dbReference>
<comment type="similarity">
    <text evidence="9">Belongs to the small GTPase superfamily. RasD family.</text>
</comment>
<keyword evidence="7" id="KW-0449">Lipoprotein</keyword>
<evidence type="ECO:0000256" key="6">
    <source>
        <dbReference type="ARBA" id="ARBA00023136"/>
    </source>
</evidence>
<dbReference type="FunFam" id="3.40.50.300:FF:000475">
    <property type="entry name" value="GTP-binding protein Rhes"/>
    <property type="match status" value="1"/>
</dbReference>
<feature type="compositionally biased region" description="Basic and acidic residues" evidence="10">
    <location>
        <begin position="173"/>
        <end position="187"/>
    </location>
</feature>
<dbReference type="GO" id="GO:0005886">
    <property type="term" value="C:plasma membrane"/>
    <property type="evidence" value="ECO:0007669"/>
    <property type="project" value="UniProtKB-SubCell"/>
</dbReference>
<keyword evidence="4" id="KW-0547">Nucleotide-binding</keyword>
<evidence type="ECO:0000256" key="4">
    <source>
        <dbReference type="ARBA" id="ARBA00022741"/>
    </source>
</evidence>
<dbReference type="InterPro" id="IPR001806">
    <property type="entry name" value="Small_GTPase"/>
</dbReference>
<keyword evidence="3" id="KW-0488">Methylation</keyword>
<dbReference type="Pfam" id="PF00071">
    <property type="entry name" value="Ras"/>
    <property type="match status" value="1"/>
</dbReference>
<dbReference type="InterPro" id="IPR052236">
    <property type="entry name" value="Small_GTPase_RasD"/>
</dbReference>
<reference evidence="12" key="1">
    <citation type="submission" date="2022-11" db="UniProtKB">
        <authorList>
            <consortium name="WormBaseParasite"/>
        </authorList>
    </citation>
    <scope>IDENTIFICATION</scope>
</reference>
<evidence type="ECO:0000256" key="10">
    <source>
        <dbReference type="SAM" id="MobiDB-lite"/>
    </source>
</evidence>
<dbReference type="PANTHER" id="PTHR46149:SF7">
    <property type="entry name" value="GTP-BINDING PROTEIN DI-RAS2"/>
    <property type="match status" value="1"/>
</dbReference>
<proteinExistence type="inferred from homology"/>
<dbReference type="AlphaFoldDB" id="A0A914W4V6"/>
<evidence type="ECO:0000256" key="2">
    <source>
        <dbReference type="ARBA" id="ARBA00022475"/>
    </source>
</evidence>
<evidence type="ECO:0000256" key="1">
    <source>
        <dbReference type="ARBA" id="ARBA00004193"/>
    </source>
</evidence>
<comment type="subcellular location">
    <subcellularLocation>
        <location evidence="1">Cell membrane</location>
        <topology evidence="1">Lipid-anchor</topology>
    </subcellularLocation>
</comment>
<dbReference type="InterPro" id="IPR005225">
    <property type="entry name" value="Small_GTP-bd"/>
</dbReference>
<organism evidence="11 12">
    <name type="scientific">Plectus sambesii</name>
    <dbReference type="NCBI Taxonomy" id="2011161"/>
    <lineage>
        <taxon>Eukaryota</taxon>
        <taxon>Metazoa</taxon>
        <taxon>Ecdysozoa</taxon>
        <taxon>Nematoda</taxon>
        <taxon>Chromadorea</taxon>
        <taxon>Plectida</taxon>
        <taxon>Plectina</taxon>
        <taxon>Plectoidea</taxon>
        <taxon>Plectidae</taxon>
        <taxon>Plectus</taxon>
    </lineage>
</organism>
<name>A0A914W4V6_9BILA</name>
<dbReference type="Proteomes" id="UP000887566">
    <property type="component" value="Unplaced"/>
</dbReference>
<keyword evidence="8" id="KW-0636">Prenylation</keyword>
<dbReference type="SMART" id="SM00175">
    <property type="entry name" value="RAB"/>
    <property type="match status" value="1"/>
</dbReference>
<feature type="compositionally biased region" description="Polar residues" evidence="10">
    <location>
        <begin position="307"/>
        <end position="317"/>
    </location>
</feature>
<evidence type="ECO:0000313" key="12">
    <source>
        <dbReference type="WBParaSite" id="PSAMB.scaffold3186size19322.g20655.t1"/>
    </source>
</evidence>
<dbReference type="PROSITE" id="PS51421">
    <property type="entry name" value="RAS"/>
    <property type="match status" value="1"/>
</dbReference>
<dbReference type="PROSITE" id="PS51419">
    <property type="entry name" value="RAB"/>
    <property type="match status" value="1"/>
</dbReference>
<dbReference type="InterPro" id="IPR027417">
    <property type="entry name" value="P-loop_NTPase"/>
</dbReference>
<dbReference type="GO" id="GO:0003924">
    <property type="term" value="F:GTPase activity"/>
    <property type="evidence" value="ECO:0007669"/>
    <property type="project" value="InterPro"/>
</dbReference>
<evidence type="ECO:0000256" key="5">
    <source>
        <dbReference type="ARBA" id="ARBA00023134"/>
    </source>
</evidence>